<evidence type="ECO:0000313" key="8">
    <source>
        <dbReference type="Proteomes" id="UP000465601"/>
    </source>
</evidence>
<protein>
    <submittedName>
        <fullName evidence="7">PLP-dependent aminotransferase family protein</fullName>
    </submittedName>
</protein>
<dbReference type="GO" id="GO:0003700">
    <property type="term" value="F:DNA-binding transcription factor activity"/>
    <property type="evidence" value="ECO:0007669"/>
    <property type="project" value="InterPro"/>
</dbReference>
<organism evidence="7 8">
    <name type="scientific">Alkaliphilus serpentinus</name>
    <dbReference type="NCBI Taxonomy" id="1482731"/>
    <lineage>
        <taxon>Bacteria</taxon>
        <taxon>Bacillati</taxon>
        <taxon>Bacillota</taxon>
        <taxon>Clostridia</taxon>
        <taxon>Peptostreptococcales</taxon>
        <taxon>Natronincolaceae</taxon>
        <taxon>Alkaliphilus</taxon>
    </lineage>
</organism>
<comment type="caution">
    <text evidence="7">The sequence shown here is derived from an EMBL/GenBank/DDBJ whole genome shotgun (WGS) entry which is preliminary data.</text>
</comment>
<dbReference type="Gene3D" id="1.10.10.10">
    <property type="entry name" value="Winged helix-like DNA-binding domain superfamily/Winged helix DNA-binding domain"/>
    <property type="match status" value="1"/>
</dbReference>
<dbReference type="InterPro" id="IPR015422">
    <property type="entry name" value="PyrdxlP-dep_Trfase_small"/>
</dbReference>
<keyword evidence="2" id="KW-0663">Pyridoxal phosphate</keyword>
<dbReference type="Gene3D" id="3.40.640.10">
    <property type="entry name" value="Type I PLP-dependent aspartate aminotransferase-like (Major domain)"/>
    <property type="match status" value="1"/>
</dbReference>
<dbReference type="InterPro" id="IPR015421">
    <property type="entry name" value="PyrdxlP-dep_Trfase_major"/>
</dbReference>
<dbReference type="InterPro" id="IPR036390">
    <property type="entry name" value="WH_DNA-bd_sf"/>
</dbReference>
<dbReference type="Pfam" id="PF00155">
    <property type="entry name" value="Aminotran_1_2"/>
    <property type="match status" value="1"/>
</dbReference>
<keyword evidence="7" id="KW-0032">Aminotransferase</keyword>
<evidence type="ECO:0000256" key="5">
    <source>
        <dbReference type="ARBA" id="ARBA00023163"/>
    </source>
</evidence>
<dbReference type="EMBL" id="WBZB01000004">
    <property type="protein sequence ID" value="KAB3533243.1"/>
    <property type="molecule type" value="Genomic_DNA"/>
</dbReference>
<keyword evidence="3" id="KW-0805">Transcription regulation</keyword>
<evidence type="ECO:0000256" key="1">
    <source>
        <dbReference type="ARBA" id="ARBA00005384"/>
    </source>
</evidence>
<dbReference type="PANTHER" id="PTHR46577:SF1">
    <property type="entry name" value="HTH-TYPE TRANSCRIPTIONAL REGULATORY PROTEIN GABR"/>
    <property type="match status" value="1"/>
</dbReference>
<evidence type="ECO:0000256" key="3">
    <source>
        <dbReference type="ARBA" id="ARBA00023015"/>
    </source>
</evidence>
<accession>A0A833HRG1</accession>
<dbReference type="Pfam" id="PF00392">
    <property type="entry name" value="GntR"/>
    <property type="match status" value="1"/>
</dbReference>
<dbReference type="InterPro" id="IPR036388">
    <property type="entry name" value="WH-like_DNA-bd_sf"/>
</dbReference>
<dbReference type="PROSITE" id="PS50949">
    <property type="entry name" value="HTH_GNTR"/>
    <property type="match status" value="1"/>
</dbReference>
<dbReference type="GO" id="GO:0008483">
    <property type="term" value="F:transaminase activity"/>
    <property type="evidence" value="ECO:0007669"/>
    <property type="project" value="UniProtKB-KW"/>
</dbReference>
<dbReference type="SUPFAM" id="SSF46785">
    <property type="entry name" value="Winged helix' DNA-binding domain"/>
    <property type="match status" value="1"/>
</dbReference>
<dbReference type="CDD" id="cd00609">
    <property type="entry name" value="AAT_like"/>
    <property type="match status" value="1"/>
</dbReference>
<dbReference type="OrthoDB" id="9799482at2"/>
<comment type="similarity">
    <text evidence="1">In the C-terminal section; belongs to the class-I pyridoxal-phosphate-dependent aminotransferase family.</text>
</comment>
<dbReference type="GO" id="GO:0030170">
    <property type="term" value="F:pyridoxal phosphate binding"/>
    <property type="evidence" value="ECO:0007669"/>
    <property type="project" value="InterPro"/>
</dbReference>
<keyword evidence="5" id="KW-0804">Transcription</keyword>
<dbReference type="SMART" id="SM00345">
    <property type="entry name" value="HTH_GNTR"/>
    <property type="match status" value="1"/>
</dbReference>
<evidence type="ECO:0000256" key="2">
    <source>
        <dbReference type="ARBA" id="ARBA00022898"/>
    </source>
</evidence>
<proteinExistence type="inferred from homology"/>
<dbReference type="PANTHER" id="PTHR46577">
    <property type="entry name" value="HTH-TYPE TRANSCRIPTIONAL REGULATORY PROTEIN GABR"/>
    <property type="match status" value="1"/>
</dbReference>
<dbReference type="CDD" id="cd07377">
    <property type="entry name" value="WHTH_GntR"/>
    <property type="match status" value="1"/>
</dbReference>
<gene>
    <name evidence="7" type="ORF">F8153_01475</name>
</gene>
<dbReference type="Proteomes" id="UP000465601">
    <property type="component" value="Unassembled WGS sequence"/>
</dbReference>
<dbReference type="InterPro" id="IPR004839">
    <property type="entry name" value="Aminotransferase_I/II_large"/>
</dbReference>
<keyword evidence="8" id="KW-1185">Reference proteome</keyword>
<keyword evidence="7" id="KW-0808">Transferase</keyword>
<keyword evidence="4" id="KW-0238">DNA-binding</keyword>
<dbReference type="GO" id="GO:0003677">
    <property type="term" value="F:DNA binding"/>
    <property type="evidence" value="ECO:0007669"/>
    <property type="project" value="UniProtKB-KW"/>
</dbReference>
<dbReference type="InterPro" id="IPR051446">
    <property type="entry name" value="HTH_trans_reg/aminotransferase"/>
</dbReference>
<dbReference type="AlphaFoldDB" id="A0A833HRG1"/>
<dbReference type="InterPro" id="IPR000524">
    <property type="entry name" value="Tscrpt_reg_HTH_GntR"/>
</dbReference>
<reference evidence="7 8" key="1">
    <citation type="submission" date="2019-10" db="EMBL/GenBank/DDBJ databases">
        <title>Alkaliphilus serpentinus sp. nov. and Alkaliphilus pronyensis sp. nov., two novel anaerobic alkaliphilic species isolated from the serpentinized-hosted hydrothermal field of the Prony Bay (New Caledonia).</title>
        <authorList>
            <person name="Postec A."/>
        </authorList>
    </citation>
    <scope>NUCLEOTIDE SEQUENCE [LARGE SCALE GENOMIC DNA]</scope>
    <source>
        <strain evidence="7 8">LacT</strain>
    </source>
</reference>
<dbReference type="SUPFAM" id="SSF53383">
    <property type="entry name" value="PLP-dependent transferases"/>
    <property type="match status" value="1"/>
</dbReference>
<sequence length="463" mass="51203">MPVNSFENYPMSWKPVLDKTIKPLYFSLANQLEQDIISGRLVPGTKLPPYRELADFLDINVSTVSKAFKVCILKGLLSTTVGSGTFVSFDALSNAYLLTDGKPKNIIEMGATIPEPASYEPLMLQLKNIVIESDFIKCFSYSRSGDVQWQKDAAVKFISKGGFVTEVKNILFASGGQNAITATLIGLCQHGDKIGTDPHTYSGLKTSASMLGVQLVPLKNEGLEMNQDALMYACKNENLKGIYLIPDYQNPTTHTMSIEGRKALARIAKEYDIFIIEDAAYSLMHEKPLPAVASFAPEHTIYIASMSKAIGPGLRLAYISAPERYKKLLSNALYNMNISVAPLMAELAARMIVSNQIDGVIESHRKHTIDRNQLVNYYLSEYDCLGENTCIFRWLKLPGKISATDFEALALKHGVQVYGADRFTVGNSNPEKAVRLSIAAPETIKELEKGLIILRNLIRSIEQ</sequence>
<dbReference type="InterPro" id="IPR015424">
    <property type="entry name" value="PyrdxlP-dep_Trfase"/>
</dbReference>
<dbReference type="Gene3D" id="3.90.1150.10">
    <property type="entry name" value="Aspartate Aminotransferase, domain 1"/>
    <property type="match status" value="1"/>
</dbReference>
<evidence type="ECO:0000256" key="4">
    <source>
        <dbReference type="ARBA" id="ARBA00023125"/>
    </source>
</evidence>
<evidence type="ECO:0000313" key="7">
    <source>
        <dbReference type="EMBL" id="KAB3533243.1"/>
    </source>
</evidence>
<feature type="domain" description="HTH gntR-type" evidence="6">
    <location>
        <begin position="22"/>
        <end position="90"/>
    </location>
</feature>
<evidence type="ECO:0000259" key="6">
    <source>
        <dbReference type="PROSITE" id="PS50949"/>
    </source>
</evidence>
<name>A0A833HRG1_9FIRM</name>